<keyword evidence="2" id="KW-1185">Reference proteome</keyword>
<organism evidence="1 2">
    <name type="scientific">endosymbiont of Galathealinum brachiosum</name>
    <dbReference type="NCBI Taxonomy" id="2200906"/>
    <lineage>
        <taxon>Bacteria</taxon>
        <taxon>Pseudomonadati</taxon>
        <taxon>Pseudomonadota</taxon>
        <taxon>Gammaproteobacteria</taxon>
        <taxon>sulfur-oxidizing symbionts</taxon>
    </lineage>
</organism>
<sequence length="203" mass="23058">MNSIVKTNYCFIALTGLSLFSQNALSECNRDDVEFYLSKNFTTQQITELCKASSEEKSVPVIVSSKTQINLSDDEAFIKQAIDARNIIISKEYLEYTLRVCVEYAEEDNYGFSPKVCPDIRYKIALNDLEAEETDKKLFFFGENGIDVEGDISREVLSGLEKRSDEEKKYLFKRLESGDETNIPVREGVSSKKAAQVLNKLLK</sequence>
<protein>
    <submittedName>
        <fullName evidence="1">Uncharacterized protein</fullName>
    </submittedName>
</protein>
<proteinExistence type="predicted"/>
<gene>
    <name evidence="1" type="ORF">DIZ80_17145</name>
</gene>
<dbReference type="AlphaFoldDB" id="A0A370D6W3"/>
<evidence type="ECO:0000313" key="2">
    <source>
        <dbReference type="Proteomes" id="UP000254266"/>
    </source>
</evidence>
<dbReference type="EMBL" id="QFXC01000014">
    <property type="protein sequence ID" value="RDH80752.1"/>
    <property type="molecule type" value="Genomic_DNA"/>
</dbReference>
<comment type="caution">
    <text evidence="1">The sequence shown here is derived from an EMBL/GenBank/DDBJ whole genome shotgun (WGS) entry which is preliminary data.</text>
</comment>
<dbReference type="Proteomes" id="UP000254266">
    <property type="component" value="Unassembled WGS sequence"/>
</dbReference>
<accession>A0A370D6W3</accession>
<reference evidence="1 2" key="1">
    <citation type="journal article" date="2018" name="ISME J.">
        <title>Endosymbiont genomes yield clues of tubeworm success.</title>
        <authorList>
            <person name="Li Y."/>
            <person name="Liles M.R."/>
            <person name="Halanych K.M."/>
        </authorList>
    </citation>
    <scope>NUCLEOTIDE SEQUENCE [LARGE SCALE GENOMIC DNA]</scope>
    <source>
        <strain evidence="1">A1464</strain>
    </source>
</reference>
<evidence type="ECO:0000313" key="1">
    <source>
        <dbReference type="EMBL" id="RDH80752.1"/>
    </source>
</evidence>
<name>A0A370D6W3_9GAMM</name>